<reference evidence="2 3" key="1">
    <citation type="journal article" date="2019" name="Sci. Rep.">
        <title>Orb-weaving spider Araneus ventricosus genome elucidates the spidroin gene catalogue.</title>
        <authorList>
            <person name="Kono N."/>
            <person name="Nakamura H."/>
            <person name="Ohtoshi R."/>
            <person name="Moran D.A.P."/>
            <person name="Shinohara A."/>
            <person name="Yoshida Y."/>
            <person name="Fujiwara M."/>
            <person name="Mori M."/>
            <person name="Tomita M."/>
            <person name="Arakawa K."/>
        </authorList>
    </citation>
    <scope>NUCLEOTIDE SEQUENCE [LARGE SCALE GENOMIC DNA]</scope>
</reference>
<proteinExistence type="predicted"/>
<evidence type="ECO:0000256" key="1">
    <source>
        <dbReference type="SAM" id="MobiDB-lite"/>
    </source>
</evidence>
<comment type="caution">
    <text evidence="2">The sequence shown here is derived from an EMBL/GenBank/DDBJ whole genome shotgun (WGS) entry which is preliminary data.</text>
</comment>
<dbReference type="EMBL" id="BGPR01000699">
    <property type="protein sequence ID" value="GBM32159.1"/>
    <property type="molecule type" value="Genomic_DNA"/>
</dbReference>
<gene>
    <name evidence="2" type="ORF">AVEN_11938_1</name>
</gene>
<evidence type="ECO:0000313" key="2">
    <source>
        <dbReference type="EMBL" id="GBM32159.1"/>
    </source>
</evidence>
<name>A0A4Y2EV25_ARAVE</name>
<dbReference type="AlphaFoldDB" id="A0A4Y2EV25"/>
<keyword evidence="3" id="KW-1185">Reference proteome</keyword>
<feature type="region of interest" description="Disordered" evidence="1">
    <location>
        <begin position="1"/>
        <end position="21"/>
    </location>
</feature>
<dbReference type="Proteomes" id="UP000499080">
    <property type="component" value="Unassembled WGS sequence"/>
</dbReference>
<accession>A0A4Y2EV25</accession>
<sequence length="91" mass="10333">MTRTTSELALLSPSSRTTQTGWHLTTTSDLARTRHIQWNRTANLESPKLEAKTFPPGHRSLPCSCKLYGIHRPPHGFFFNTRDGPAYPKRV</sequence>
<organism evidence="2 3">
    <name type="scientific">Araneus ventricosus</name>
    <name type="common">Orbweaver spider</name>
    <name type="synonym">Epeira ventricosa</name>
    <dbReference type="NCBI Taxonomy" id="182803"/>
    <lineage>
        <taxon>Eukaryota</taxon>
        <taxon>Metazoa</taxon>
        <taxon>Ecdysozoa</taxon>
        <taxon>Arthropoda</taxon>
        <taxon>Chelicerata</taxon>
        <taxon>Arachnida</taxon>
        <taxon>Araneae</taxon>
        <taxon>Araneomorphae</taxon>
        <taxon>Entelegynae</taxon>
        <taxon>Araneoidea</taxon>
        <taxon>Araneidae</taxon>
        <taxon>Araneus</taxon>
    </lineage>
</organism>
<evidence type="ECO:0000313" key="3">
    <source>
        <dbReference type="Proteomes" id="UP000499080"/>
    </source>
</evidence>
<protein>
    <submittedName>
        <fullName evidence="2">Uncharacterized protein</fullName>
    </submittedName>
</protein>